<accession>A0A6I2M4C8</accession>
<organism evidence="1 2">
    <name type="scientific">Metabacillus idriensis</name>
    <dbReference type="NCBI Taxonomy" id="324768"/>
    <lineage>
        <taxon>Bacteria</taxon>
        <taxon>Bacillati</taxon>
        <taxon>Bacillota</taxon>
        <taxon>Bacilli</taxon>
        <taxon>Bacillales</taxon>
        <taxon>Bacillaceae</taxon>
        <taxon>Metabacillus</taxon>
    </lineage>
</organism>
<proteinExistence type="predicted"/>
<dbReference type="InterPro" id="IPR018679">
    <property type="entry name" value="DUF2161"/>
</dbReference>
<dbReference type="EMBL" id="WKKF01000001">
    <property type="protein sequence ID" value="MRX52819.1"/>
    <property type="molecule type" value="Genomic_DNA"/>
</dbReference>
<comment type="caution">
    <text evidence="1">The sequence shown here is derived from an EMBL/GenBank/DDBJ whole genome shotgun (WGS) entry which is preliminary data.</text>
</comment>
<evidence type="ECO:0000313" key="2">
    <source>
        <dbReference type="Proteomes" id="UP000441585"/>
    </source>
</evidence>
<name>A0A6I2M4C8_9BACI</name>
<evidence type="ECO:0000313" key="1">
    <source>
        <dbReference type="EMBL" id="MRX52819.1"/>
    </source>
</evidence>
<sequence>MKQDKILEKDLYLPIQRYFLKQGFEVYGEVNDCDLAAVKGEELIIVELKLRLNVELLIQAAKRQRYTEHVYIAIPKPSYSLRSKKWKDLCYLVKRLELGLIIVSFRQGRAQAEIKLAPSSFDRVKSMKQSKKRRDRILAEMAGRSGDHNIGGVNKTKIMTAYKERCIHIACCLERKGPLSPKILRAMGTGDKTLSILNKNYYGWFERVKRGTYSLNETGKKELLLHEALSEYYYKKIEE</sequence>
<dbReference type="Proteomes" id="UP000441585">
    <property type="component" value="Unassembled WGS sequence"/>
</dbReference>
<dbReference type="Pfam" id="PF09929">
    <property type="entry name" value="DUF2161"/>
    <property type="match status" value="1"/>
</dbReference>
<gene>
    <name evidence="1" type="ORF">GJU41_02435</name>
</gene>
<protein>
    <submittedName>
        <fullName evidence="1">Uncharacterized protein</fullName>
    </submittedName>
</protein>
<keyword evidence="2" id="KW-1185">Reference proteome</keyword>
<dbReference type="AlphaFoldDB" id="A0A6I2M4C8"/>
<reference evidence="1 2" key="1">
    <citation type="submission" date="2019-11" db="EMBL/GenBank/DDBJ databases">
        <title>Bacillus idriensis genome.</title>
        <authorList>
            <person name="Konopka E.N."/>
            <person name="Newman J.D."/>
        </authorList>
    </citation>
    <scope>NUCLEOTIDE SEQUENCE [LARGE SCALE GENOMIC DNA]</scope>
    <source>
        <strain evidence="1 2">DSM 19097</strain>
    </source>
</reference>
<dbReference type="RefSeq" id="WP_070874932.1">
    <property type="nucleotide sequence ID" value="NZ_CAJGAA010000001.1"/>
</dbReference>